<protein>
    <recommendedName>
        <fullName evidence="3">IS30 family transposase</fullName>
    </recommendedName>
</protein>
<dbReference type="AlphaFoldDB" id="A0A523WCB0"/>
<proteinExistence type="predicted"/>
<evidence type="ECO:0000313" key="1">
    <source>
        <dbReference type="EMBL" id="TET64654.1"/>
    </source>
</evidence>
<name>A0A523WCB0_UNCAE</name>
<sequence length="83" mass="10204">MKCSPHTVYLTIRKEIKGNLRDSSHKPKSKHPRYIEEEKEEMIIRYRKKTKLGKRRLRYYIFQKEGSNIPEVYHWKSNQKSRP</sequence>
<comment type="caution">
    <text evidence="1">The sequence shown here is derived from an EMBL/GenBank/DDBJ whole genome shotgun (WGS) entry which is preliminary data.</text>
</comment>
<dbReference type="Proteomes" id="UP000319130">
    <property type="component" value="Unassembled WGS sequence"/>
</dbReference>
<organism evidence="1 2">
    <name type="scientific">Aerophobetes bacterium</name>
    <dbReference type="NCBI Taxonomy" id="2030807"/>
    <lineage>
        <taxon>Bacteria</taxon>
        <taxon>Candidatus Aerophobota</taxon>
    </lineage>
</organism>
<evidence type="ECO:0008006" key="3">
    <source>
        <dbReference type="Google" id="ProtNLM"/>
    </source>
</evidence>
<dbReference type="EMBL" id="SOIZ01000041">
    <property type="protein sequence ID" value="TET64654.1"/>
    <property type="molecule type" value="Genomic_DNA"/>
</dbReference>
<accession>A0A523WCB0</accession>
<reference evidence="1 2" key="1">
    <citation type="submission" date="2019-03" db="EMBL/GenBank/DDBJ databases">
        <title>Metabolic potential of uncultured bacteria and archaea associated with petroleum seepage in deep-sea sediments.</title>
        <authorList>
            <person name="Dong X."/>
            <person name="Hubert C."/>
        </authorList>
    </citation>
    <scope>NUCLEOTIDE SEQUENCE [LARGE SCALE GENOMIC DNA]</scope>
    <source>
        <strain evidence="1">E29_bin52</strain>
    </source>
</reference>
<gene>
    <name evidence="1" type="ORF">E3J48_00815</name>
</gene>
<evidence type="ECO:0000313" key="2">
    <source>
        <dbReference type="Proteomes" id="UP000319130"/>
    </source>
</evidence>